<name>A0A6J8DZB3_MYTCO</name>
<dbReference type="AlphaFoldDB" id="A0A6J8DZB3"/>
<reference evidence="3 4" key="1">
    <citation type="submission" date="2020-06" db="EMBL/GenBank/DDBJ databases">
        <authorList>
            <person name="Li R."/>
            <person name="Bekaert M."/>
        </authorList>
    </citation>
    <scope>NUCLEOTIDE SEQUENCE [LARGE SCALE GENOMIC DNA]</scope>
    <source>
        <strain evidence="4">wild</strain>
    </source>
</reference>
<organism evidence="3 4">
    <name type="scientific">Mytilus coruscus</name>
    <name type="common">Sea mussel</name>
    <dbReference type="NCBI Taxonomy" id="42192"/>
    <lineage>
        <taxon>Eukaryota</taxon>
        <taxon>Metazoa</taxon>
        <taxon>Spiralia</taxon>
        <taxon>Lophotrochozoa</taxon>
        <taxon>Mollusca</taxon>
        <taxon>Bivalvia</taxon>
        <taxon>Autobranchia</taxon>
        <taxon>Pteriomorphia</taxon>
        <taxon>Mytilida</taxon>
        <taxon>Mytiloidea</taxon>
        <taxon>Mytilidae</taxon>
        <taxon>Mytilinae</taxon>
        <taxon>Mytilus</taxon>
    </lineage>
</organism>
<feature type="compositionally biased region" description="Polar residues" evidence="1">
    <location>
        <begin position="624"/>
        <end position="649"/>
    </location>
</feature>
<accession>A0A6J8DZB3</accession>
<keyword evidence="2" id="KW-0732">Signal</keyword>
<feature type="signal peptide" evidence="2">
    <location>
        <begin position="1"/>
        <end position="19"/>
    </location>
</feature>
<keyword evidence="4" id="KW-1185">Reference proteome</keyword>
<evidence type="ECO:0000313" key="4">
    <source>
        <dbReference type="Proteomes" id="UP000507470"/>
    </source>
</evidence>
<dbReference type="InterPro" id="IPR013320">
    <property type="entry name" value="ConA-like_dom_sf"/>
</dbReference>
<dbReference type="OrthoDB" id="6161701at2759"/>
<dbReference type="EMBL" id="CACVKT020008264">
    <property type="protein sequence ID" value="CAC5413914.1"/>
    <property type="molecule type" value="Genomic_DNA"/>
</dbReference>
<gene>
    <name evidence="3" type="ORF">MCOR_46768</name>
</gene>
<dbReference type="Proteomes" id="UP000507470">
    <property type="component" value="Unassembled WGS sequence"/>
</dbReference>
<evidence type="ECO:0000313" key="3">
    <source>
        <dbReference type="EMBL" id="CAC5413914.1"/>
    </source>
</evidence>
<evidence type="ECO:0000256" key="2">
    <source>
        <dbReference type="SAM" id="SignalP"/>
    </source>
</evidence>
<proteinExistence type="predicted"/>
<dbReference type="SUPFAM" id="SSF49899">
    <property type="entry name" value="Concanavalin A-like lectins/glucanases"/>
    <property type="match status" value="1"/>
</dbReference>
<evidence type="ECO:0000256" key="1">
    <source>
        <dbReference type="SAM" id="MobiDB-lite"/>
    </source>
</evidence>
<feature type="region of interest" description="Disordered" evidence="1">
    <location>
        <begin position="611"/>
        <end position="649"/>
    </location>
</feature>
<feature type="chain" id="PRO_5026944849" evidence="2">
    <location>
        <begin position="20"/>
        <end position="649"/>
    </location>
</feature>
<sequence>MHLKIVASSLLCFSYAVNSVSIAFTNNSPWTHGGLFRSEGSCSFSLDRTYAVREWIITITVDNPTSQIVIWDYFINGTTDNTYYLENKYSQATGPKLLTFHFDTSTYQPLTGFCISNADPQVLSSTPTTEKTTTNLPFSPDLTSDAHTAAVGYGHITISTDSATVETVTSEERYITRSTSTADHSALTLYTENVENSDLTSRAIYGGSTTYSLYCFQPNMVCSCIKLVNMTATSVQESVSNLKRDLRIDKKKTLLARSKKISAEDNRPAAKAIGGIGVLVLCVSIGTIVLSDAETLYNSVKSIKFVRKYGKRRKKRNDKTEKTQMNPSESKYTISDAVTNLINDSMSTTTQGYTGVLTRLWPLDSQTCSSEVFTTSYVYSECNNTFKDQPQGFPFNAMAFDGSTFIDVAVDVSTTKIKHYSFQGWFFFTTDTPSSLFHYRDSQGITETIVWINDMKSKVYRKVNSDVNSFIGSQQFSKYKWYYIALGVGEIGYVSLRIDGVKNVYGMLTNRNSKEMPGTLRIGGDFGETHANVEGRITCVGFHLNTRDVAVDVAKDVCNKTSWMRLCKQCSIKMSFCKSDNSQVKLNTCIKEDIDLDSQLTFLPTTTELSQQSASDWETDNASDRNNFNQPNKQQKLSNFKTSVKSSMG</sequence>
<protein>
    <submittedName>
        <fullName evidence="3">Uncharacterized protein</fullName>
    </submittedName>
</protein>